<proteinExistence type="predicted"/>
<accession>A0ABR6ZG90</accession>
<dbReference type="RefSeq" id="WP_186956319.1">
    <property type="nucleotide sequence ID" value="NZ_JACOFX010000019.1"/>
</dbReference>
<evidence type="ECO:0000313" key="2">
    <source>
        <dbReference type="EMBL" id="MBC3910745.1"/>
    </source>
</evidence>
<evidence type="ECO:0000256" key="1">
    <source>
        <dbReference type="SAM" id="SignalP"/>
    </source>
</evidence>
<protein>
    <submittedName>
        <fullName evidence="2">Uncharacterized protein</fullName>
    </submittedName>
</protein>
<organism evidence="2 3">
    <name type="scientific">Undibacterium umbellatum</name>
    <dbReference type="NCBI Taxonomy" id="2762300"/>
    <lineage>
        <taxon>Bacteria</taxon>
        <taxon>Pseudomonadati</taxon>
        <taxon>Pseudomonadota</taxon>
        <taxon>Betaproteobacteria</taxon>
        <taxon>Burkholderiales</taxon>
        <taxon>Oxalobacteraceae</taxon>
        <taxon>Undibacterium</taxon>
    </lineage>
</organism>
<gene>
    <name evidence="2" type="ORF">H8L47_24555</name>
</gene>
<dbReference type="EMBL" id="JACOFX010000019">
    <property type="protein sequence ID" value="MBC3910745.1"/>
    <property type="molecule type" value="Genomic_DNA"/>
</dbReference>
<comment type="caution">
    <text evidence="2">The sequence shown here is derived from an EMBL/GenBank/DDBJ whole genome shotgun (WGS) entry which is preliminary data.</text>
</comment>
<sequence>MKKKWMLIMFAATAQTCLAGGSLTEELAAERGVKVVNVDLLGRAKTAPIRPQIMSCGGVPMTSRAVSGNVLQNKDGKMSAATGQPPAPQEFNVEKMKESLIEISRQASSIRYQAALAQGEKKKSCNVNLTE</sequence>
<reference evidence="2 3" key="1">
    <citation type="submission" date="2020-08" db="EMBL/GenBank/DDBJ databases">
        <title>Novel species isolated from subtropical streams in China.</title>
        <authorList>
            <person name="Lu H."/>
        </authorList>
    </citation>
    <scope>NUCLEOTIDE SEQUENCE [LARGE SCALE GENOMIC DNA]</scope>
    <source>
        <strain evidence="2 3">NL8W</strain>
    </source>
</reference>
<dbReference type="Proteomes" id="UP000646911">
    <property type="component" value="Unassembled WGS sequence"/>
</dbReference>
<evidence type="ECO:0000313" key="3">
    <source>
        <dbReference type="Proteomes" id="UP000646911"/>
    </source>
</evidence>
<feature type="chain" id="PRO_5045164264" evidence="1">
    <location>
        <begin position="20"/>
        <end position="131"/>
    </location>
</feature>
<name>A0ABR6ZG90_9BURK</name>
<keyword evidence="1" id="KW-0732">Signal</keyword>
<keyword evidence="3" id="KW-1185">Reference proteome</keyword>
<feature type="signal peptide" evidence="1">
    <location>
        <begin position="1"/>
        <end position="19"/>
    </location>
</feature>